<dbReference type="SUPFAM" id="SSF75005">
    <property type="entry name" value="Arabinanase/levansucrase/invertase"/>
    <property type="match status" value="1"/>
</dbReference>
<dbReference type="Proteomes" id="UP000766550">
    <property type="component" value="Unassembled WGS sequence"/>
</dbReference>
<dbReference type="SMART" id="SM00640">
    <property type="entry name" value="Glyco_32"/>
    <property type="match status" value="1"/>
</dbReference>
<evidence type="ECO:0000313" key="8">
    <source>
        <dbReference type="Proteomes" id="UP000766550"/>
    </source>
</evidence>
<dbReference type="Pfam" id="PF00251">
    <property type="entry name" value="Glyco_hydro_32N"/>
    <property type="match status" value="1"/>
</dbReference>
<organism evidence="7 8">
    <name type="scientific">Haloarcula limicola</name>
    <dbReference type="NCBI Taxonomy" id="1429915"/>
    <lineage>
        <taxon>Archaea</taxon>
        <taxon>Methanobacteriati</taxon>
        <taxon>Methanobacteriota</taxon>
        <taxon>Stenosarchaea group</taxon>
        <taxon>Halobacteria</taxon>
        <taxon>Halobacteriales</taxon>
        <taxon>Haloarculaceae</taxon>
        <taxon>Haloarcula</taxon>
    </lineage>
</organism>
<evidence type="ECO:0000313" key="7">
    <source>
        <dbReference type="EMBL" id="MBV0924654.1"/>
    </source>
</evidence>
<name>A0A8J7YAF2_9EURY</name>
<dbReference type="Gene3D" id="2.60.120.560">
    <property type="entry name" value="Exo-inulinase, domain 1"/>
    <property type="match status" value="1"/>
</dbReference>
<comment type="caution">
    <text evidence="7">The sequence shown here is derived from an EMBL/GenBank/DDBJ whole genome shotgun (WGS) entry which is preliminary data.</text>
</comment>
<dbReference type="EMBL" id="JAHQXF010000002">
    <property type="protein sequence ID" value="MBV0924654.1"/>
    <property type="molecule type" value="Genomic_DNA"/>
</dbReference>
<evidence type="ECO:0000256" key="1">
    <source>
        <dbReference type="ARBA" id="ARBA00009902"/>
    </source>
</evidence>
<protein>
    <recommendedName>
        <fullName evidence="2">beta-fructofuranosidase</fullName>
        <ecNumber evidence="2">3.2.1.26</ecNumber>
    </recommendedName>
</protein>
<feature type="domain" description="Glycosyl hydrolase family 32 C-terminal" evidence="6">
    <location>
        <begin position="548"/>
        <end position="699"/>
    </location>
</feature>
<dbReference type="Pfam" id="PF08244">
    <property type="entry name" value="Glyco_hydro_32C"/>
    <property type="match status" value="1"/>
</dbReference>
<reference evidence="7 8" key="1">
    <citation type="submission" date="2021-06" db="EMBL/GenBank/DDBJ databases">
        <title>New haloarchaea isolates fom saline soil.</title>
        <authorList>
            <person name="Duran-Viseras A."/>
            <person name="Sanchez-Porro C.S."/>
            <person name="Ventosa A."/>
        </authorList>
    </citation>
    <scope>NUCLEOTIDE SEQUENCE [LARGE SCALE GENOMIC DNA]</scope>
    <source>
        <strain evidence="7 8">JCM 183640</strain>
    </source>
</reference>
<comment type="similarity">
    <text evidence="1">Belongs to the glycosyl hydrolase 32 family.</text>
</comment>
<dbReference type="InterPro" id="IPR018053">
    <property type="entry name" value="Glyco_hydro_32_AS"/>
</dbReference>
<dbReference type="AlphaFoldDB" id="A0A8J7YAF2"/>
<gene>
    <name evidence="7" type="ORF">KTS45_10640</name>
</gene>
<sequence length="710" mass="78298">MAESLRVGCLFVDSRSDEQIAAYEWCESAFDDVDRVSLSTVEPTAYDVLWWHRDGEIEPERLADGGDALASFVRGGGSLLLTLGAMAAVEPLGFDAVGPDAVGWEEISEPVGPLWKALAADHPIAEGFDTLRVHTRGPGVTVPYARYETVAPTDGDLLASTARGTTDVVKQMSTVSWRPGDGHVLGIGSAVSFRQPTHDICRGNRETLVSNALSALAGSETVPLSGRPKSVEAFAEMRAELADDPHRPTYHVTPPANWLNDPNGLIHWNGRYHLFYQYNPTGPFHNTIHWGHAVSDDLVHWEDEPVALSPSPDGPDRDGCWSGCAVDDDGTATILYTGGRDKKQLPCIATAADEGLTAWRKDPDNPVIEEMPTQPEVLRTEHWDGEFRDHCVWREDGVWHQLIGAGMEGGGGAALLYVSEDLRDWEYRGPILTGDRDTAGTVWECPELLDFGERQLLHVSNYEDVVYFLGTYEDGEFDVERRDKLDHGDFYAPQSMWTDDGRILTWGWIPEARDVSAQWDAGWSGAMSLPRELALADDGGLCQRPAPELKALRGANVCHDEIRLDGSDRRTLDVDSRAFELRATVRLEDAERVELSVLETPDRDEYTPIRYSHTSEISVDRARASHDPQATSATQRMRVTPYDSPLSLRVFVDGSVVSVFANERHCLTTRVYPTSEDATGVSLSAESGRATVASLDVWEMGGAWSAEPRE</sequence>
<dbReference type="PANTHER" id="PTHR43101">
    <property type="entry name" value="BETA-FRUCTOSIDASE"/>
    <property type="match status" value="1"/>
</dbReference>
<evidence type="ECO:0000259" key="5">
    <source>
        <dbReference type="Pfam" id="PF00251"/>
    </source>
</evidence>
<dbReference type="RefSeq" id="WP_162319210.1">
    <property type="nucleotide sequence ID" value="NZ_JAHQXF010000002.1"/>
</dbReference>
<keyword evidence="3 7" id="KW-0378">Hydrolase</keyword>
<dbReference type="OrthoDB" id="166931at2157"/>
<dbReference type="PANTHER" id="PTHR43101:SF1">
    <property type="entry name" value="BETA-FRUCTOSIDASE"/>
    <property type="match status" value="1"/>
</dbReference>
<dbReference type="CDD" id="cd08996">
    <property type="entry name" value="GH32_FFase"/>
    <property type="match status" value="1"/>
</dbReference>
<dbReference type="InterPro" id="IPR013189">
    <property type="entry name" value="Glyco_hydro_32_C"/>
</dbReference>
<keyword evidence="8" id="KW-1185">Reference proteome</keyword>
<dbReference type="InterPro" id="IPR013148">
    <property type="entry name" value="Glyco_hydro_32_N"/>
</dbReference>
<dbReference type="InterPro" id="IPR013320">
    <property type="entry name" value="ConA-like_dom_sf"/>
</dbReference>
<accession>A0A8J7YAF2</accession>
<evidence type="ECO:0000256" key="3">
    <source>
        <dbReference type="ARBA" id="ARBA00022801"/>
    </source>
</evidence>
<proteinExistence type="inferred from homology"/>
<dbReference type="GO" id="GO:0005975">
    <property type="term" value="P:carbohydrate metabolic process"/>
    <property type="evidence" value="ECO:0007669"/>
    <property type="project" value="InterPro"/>
</dbReference>
<dbReference type="InterPro" id="IPR051214">
    <property type="entry name" value="GH32_Enzymes"/>
</dbReference>
<dbReference type="InterPro" id="IPR029062">
    <property type="entry name" value="Class_I_gatase-like"/>
</dbReference>
<evidence type="ECO:0000256" key="2">
    <source>
        <dbReference type="ARBA" id="ARBA00012758"/>
    </source>
</evidence>
<dbReference type="InterPro" id="IPR001362">
    <property type="entry name" value="Glyco_hydro_32"/>
</dbReference>
<evidence type="ECO:0000256" key="4">
    <source>
        <dbReference type="ARBA" id="ARBA00023295"/>
    </source>
</evidence>
<dbReference type="EC" id="3.2.1.26" evidence="2"/>
<keyword evidence="4" id="KW-0326">Glycosidase</keyword>
<feature type="domain" description="Glycosyl hydrolase family 32 N-terminal" evidence="5">
    <location>
        <begin position="251"/>
        <end position="545"/>
    </location>
</feature>
<dbReference type="SUPFAM" id="SSF49899">
    <property type="entry name" value="Concanavalin A-like lectins/glucanases"/>
    <property type="match status" value="1"/>
</dbReference>
<dbReference type="PROSITE" id="PS00609">
    <property type="entry name" value="GLYCOSYL_HYDROL_F32"/>
    <property type="match status" value="1"/>
</dbReference>
<evidence type="ECO:0000259" key="6">
    <source>
        <dbReference type="Pfam" id="PF08244"/>
    </source>
</evidence>
<dbReference type="Gene3D" id="2.115.10.20">
    <property type="entry name" value="Glycosyl hydrolase domain, family 43"/>
    <property type="match status" value="1"/>
</dbReference>
<dbReference type="SUPFAM" id="SSF52317">
    <property type="entry name" value="Class I glutamine amidotransferase-like"/>
    <property type="match status" value="1"/>
</dbReference>
<dbReference type="GO" id="GO:0004564">
    <property type="term" value="F:beta-fructofuranosidase activity"/>
    <property type="evidence" value="ECO:0007669"/>
    <property type="project" value="UniProtKB-EC"/>
</dbReference>
<dbReference type="InterPro" id="IPR023296">
    <property type="entry name" value="Glyco_hydro_beta-prop_sf"/>
</dbReference>